<gene>
    <name evidence="2" type="ORF">SAMN04489759_11276</name>
</gene>
<evidence type="ECO:0000313" key="2">
    <source>
        <dbReference type="EMBL" id="SDG82192.1"/>
    </source>
</evidence>
<dbReference type="OrthoDB" id="7687386at2"/>
<dbReference type="AlphaFoldDB" id="A0A1G7XD79"/>
<dbReference type="SUPFAM" id="SSF51735">
    <property type="entry name" value="NAD(P)-binding Rossmann-fold domains"/>
    <property type="match status" value="1"/>
</dbReference>
<dbReference type="EMBL" id="FNBP01000012">
    <property type="protein sequence ID" value="SDG82192.1"/>
    <property type="molecule type" value="Genomic_DNA"/>
</dbReference>
<organism evidence="2 3">
    <name type="scientific">Sulfitobacter delicatus</name>
    <dbReference type="NCBI Taxonomy" id="218672"/>
    <lineage>
        <taxon>Bacteria</taxon>
        <taxon>Pseudomonadati</taxon>
        <taxon>Pseudomonadota</taxon>
        <taxon>Alphaproteobacteria</taxon>
        <taxon>Rhodobacterales</taxon>
        <taxon>Roseobacteraceae</taxon>
        <taxon>Sulfitobacter</taxon>
    </lineage>
</organism>
<protein>
    <submittedName>
        <fullName evidence="2">Nucleoside-diphosphate-sugar epimerase</fullName>
    </submittedName>
</protein>
<evidence type="ECO:0000313" key="3">
    <source>
        <dbReference type="Proteomes" id="UP000199399"/>
    </source>
</evidence>
<proteinExistence type="predicted"/>
<reference evidence="3" key="1">
    <citation type="submission" date="2016-10" db="EMBL/GenBank/DDBJ databases">
        <authorList>
            <person name="Varghese N."/>
            <person name="Submissions S."/>
        </authorList>
    </citation>
    <scope>NUCLEOTIDE SEQUENCE [LARGE SCALE GENOMIC DNA]</scope>
    <source>
        <strain evidence="3">DSM 16477</strain>
    </source>
</reference>
<dbReference type="InterPro" id="IPR001509">
    <property type="entry name" value="Epimerase_deHydtase"/>
</dbReference>
<dbReference type="Proteomes" id="UP000199399">
    <property type="component" value="Unassembled WGS sequence"/>
</dbReference>
<feature type="domain" description="NAD-dependent epimerase/dehydratase" evidence="1">
    <location>
        <begin position="15"/>
        <end position="174"/>
    </location>
</feature>
<dbReference type="Gene3D" id="3.40.50.720">
    <property type="entry name" value="NAD(P)-binding Rossmann-like Domain"/>
    <property type="match status" value="1"/>
</dbReference>
<sequence>MASMTSTDSEQTGDVLVIGASGQLGGMLRRHWPVAGELRCHSRRPIPGFIPFELPKPGGAASDTALSAARGVRAIICLAGVTPAAAKRSGALLSENANLALATLELAQEAAVPRVFFASSAAVYGARGGMLRETDEPTPLSEYGRAKLEMEQTVLARGVTGTTVLRIGNVAGADAILGGWRPGMQIDQFPDGRTPRRSYIGPVTFARVLHRLCASNELPSVLNLSAPGAVEMGALLDAAGLPWEPRPAAEGSIAEVQFDTNMLERLVDFAPENESPSGLVGEWQKDRNHS</sequence>
<keyword evidence="3" id="KW-1185">Reference proteome</keyword>
<dbReference type="Pfam" id="PF01370">
    <property type="entry name" value="Epimerase"/>
    <property type="match status" value="1"/>
</dbReference>
<evidence type="ECO:0000259" key="1">
    <source>
        <dbReference type="Pfam" id="PF01370"/>
    </source>
</evidence>
<accession>A0A1G7XD79</accession>
<name>A0A1G7XD79_9RHOB</name>
<dbReference type="STRING" id="218672.SAMN04489759_11276"/>
<dbReference type="InterPro" id="IPR036291">
    <property type="entry name" value="NAD(P)-bd_dom_sf"/>
</dbReference>